<sequence>MKYCGECGNPVEQRVPQGDNRTRDICTVCEVIHYTNPRIVAGTIPVWKNQVLLCRRAIEPRYGYWTLPAGFMENAESTTEAAIRETWEEAMARVSVQGLYTMISVPHIDQVHLFFRAVLVDGTFGAGPESLETRLFTEADIPWDEISFPTVKRTLELYFEDRKQADYPLHVSDIRRPLKT</sequence>
<dbReference type="CDD" id="cd04511">
    <property type="entry name" value="NUDIX_Hydrolase"/>
    <property type="match status" value="1"/>
</dbReference>
<feature type="domain" description="Nudix hydrolase" evidence="1">
    <location>
        <begin position="36"/>
        <end position="159"/>
    </location>
</feature>
<dbReference type="RefSeq" id="WP_136547947.1">
    <property type="nucleotide sequence ID" value="NZ_CP031093.1"/>
</dbReference>
<dbReference type="PANTHER" id="PTHR43222">
    <property type="entry name" value="NUDIX HYDROLASE 23"/>
    <property type="match status" value="1"/>
</dbReference>
<dbReference type="Gene3D" id="2.20.70.10">
    <property type="match status" value="1"/>
</dbReference>
<gene>
    <name evidence="2" type="ORF">soil367_06220</name>
</gene>
<dbReference type="SUPFAM" id="SSF55811">
    <property type="entry name" value="Nudix"/>
    <property type="match status" value="1"/>
</dbReference>
<dbReference type="PANTHER" id="PTHR43222:SF2">
    <property type="entry name" value="NUDIX HYDROLASE 23, CHLOROPLASTIC"/>
    <property type="match status" value="1"/>
</dbReference>
<dbReference type="Pfam" id="PF00293">
    <property type="entry name" value="NUDIX"/>
    <property type="match status" value="1"/>
</dbReference>
<dbReference type="InterPro" id="IPR015797">
    <property type="entry name" value="NUDIX_hydrolase-like_dom_sf"/>
</dbReference>
<dbReference type="AlphaFoldDB" id="A0A4P7XG08"/>
<dbReference type="KEGG" id="hmi:soil367_06220"/>
<dbReference type="EMBL" id="CP031093">
    <property type="protein sequence ID" value="QCF25553.1"/>
    <property type="molecule type" value="Genomic_DNA"/>
</dbReference>
<dbReference type="Proteomes" id="UP000298049">
    <property type="component" value="Chromosome"/>
</dbReference>
<evidence type="ECO:0000313" key="3">
    <source>
        <dbReference type="Proteomes" id="UP000298049"/>
    </source>
</evidence>
<dbReference type="OrthoDB" id="5417595at2"/>
<protein>
    <submittedName>
        <fullName evidence="2">NUDIX domain-containing protein</fullName>
    </submittedName>
</protein>
<name>A0A4P7XG08_9ALTE</name>
<accession>A0A4P7XG08</accession>
<organism evidence="2 3">
    <name type="scientific">Hydrocarboniclastica marina</name>
    <dbReference type="NCBI Taxonomy" id="2259620"/>
    <lineage>
        <taxon>Bacteria</taxon>
        <taxon>Pseudomonadati</taxon>
        <taxon>Pseudomonadota</taxon>
        <taxon>Gammaproteobacteria</taxon>
        <taxon>Alteromonadales</taxon>
        <taxon>Alteromonadaceae</taxon>
        <taxon>Hydrocarboniclastica</taxon>
    </lineage>
</organism>
<dbReference type="GO" id="GO:0003824">
    <property type="term" value="F:catalytic activity"/>
    <property type="evidence" value="ECO:0007669"/>
    <property type="project" value="UniProtKB-ARBA"/>
</dbReference>
<dbReference type="PROSITE" id="PS51462">
    <property type="entry name" value="NUDIX"/>
    <property type="match status" value="1"/>
</dbReference>
<keyword evidence="3" id="KW-1185">Reference proteome</keyword>
<evidence type="ECO:0000259" key="1">
    <source>
        <dbReference type="PROSITE" id="PS51462"/>
    </source>
</evidence>
<proteinExistence type="predicted"/>
<dbReference type="Pfam" id="PF14803">
    <property type="entry name" value="Zn_ribbon_Nudix"/>
    <property type="match status" value="1"/>
</dbReference>
<dbReference type="InterPro" id="IPR029401">
    <property type="entry name" value="Nudix_N"/>
</dbReference>
<evidence type="ECO:0000313" key="2">
    <source>
        <dbReference type="EMBL" id="QCF25553.1"/>
    </source>
</evidence>
<reference evidence="2 3" key="1">
    <citation type="submission" date="2018-07" db="EMBL/GenBank/DDBJ databases">
        <title>Marsedoiliclastica nanhaica gen. nov. sp. nov., a novel marine hydrocarbonoclastic bacterium isolated from an in-situ enriched hydrocarbon-degrading consortium in deep-sea sediment.</title>
        <authorList>
            <person name="Dong C."/>
            <person name="Ma T."/>
            <person name="Liu R."/>
            <person name="Shao Z."/>
        </authorList>
    </citation>
    <scope>NUCLEOTIDE SEQUENCE [LARGE SCALE GENOMIC DNA]</scope>
    <source>
        <strain evidence="3">soil36-7</strain>
    </source>
</reference>
<dbReference type="Gene3D" id="3.90.79.10">
    <property type="entry name" value="Nucleoside Triphosphate Pyrophosphohydrolase"/>
    <property type="match status" value="1"/>
</dbReference>
<dbReference type="InterPro" id="IPR000086">
    <property type="entry name" value="NUDIX_hydrolase_dom"/>
</dbReference>